<dbReference type="Proteomes" id="UP000616885">
    <property type="component" value="Unassembled WGS sequence"/>
</dbReference>
<evidence type="ECO:0000313" key="2">
    <source>
        <dbReference type="EMBL" id="KAF9756491.1"/>
    </source>
</evidence>
<dbReference type="AlphaFoldDB" id="A0A8H7TQZ7"/>
<feature type="compositionally biased region" description="Basic and acidic residues" evidence="1">
    <location>
        <begin position="83"/>
        <end position="95"/>
    </location>
</feature>
<feature type="compositionally biased region" description="Polar residues" evidence="1">
    <location>
        <begin position="100"/>
        <end position="113"/>
    </location>
</feature>
<proteinExistence type="predicted"/>
<evidence type="ECO:0000313" key="3">
    <source>
        <dbReference type="Proteomes" id="UP000616885"/>
    </source>
</evidence>
<dbReference type="EMBL" id="JADCTT010000002">
    <property type="protein sequence ID" value="KAF9756491.1"/>
    <property type="molecule type" value="Genomic_DNA"/>
</dbReference>
<feature type="region of interest" description="Disordered" evidence="1">
    <location>
        <begin position="83"/>
        <end position="113"/>
    </location>
</feature>
<name>A0A8H7TQZ7_BIOOC</name>
<organism evidence="2 3">
    <name type="scientific">Bionectria ochroleuca</name>
    <name type="common">Gliocladium roseum</name>
    <dbReference type="NCBI Taxonomy" id="29856"/>
    <lineage>
        <taxon>Eukaryota</taxon>
        <taxon>Fungi</taxon>
        <taxon>Dikarya</taxon>
        <taxon>Ascomycota</taxon>
        <taxon>Pezizomycotina</taxon>
        <taxon>Sordariomycetes</taxon>
        <taxon>Hypocreomycetidae</taxon>
        <taxon>Hypocreales</taxon>
        <taxon>Bionectriaceae</taxon>
        <taxon>Clonostachys</taxon>
    </lineage>
</organism>
<reference evidence="2" key="1">
    <citation type="submission" date="2020-10" db="EMBL/GenBank/DDBJ databases">
        <title>High-Quality Genome Resource of Clonostachys rosea strain S41 by Oxford Nanopore Long-Read Sequencing.</title>
        <authorList>
            <person name="Wang H."/>
        </authorList>
    </citation>
    <scope>NUCLEOTIDE SEQUENCE</scope>
    <source>
        <strain evidence="2">S41</strain>
    </source>
</reference>
<evidence type="ECO:0000256" key="1">
    <source>
        <dbReference type="SAM" id="MobiDB-lite"/>
    </source>
</evidence>
<sequence length="184" mass="20712">MARIPWGKTRGWIQKRLAILPRYDHDRLSLQLSNLTQVFAQVFSPARLQRCLVTGPCQTRPGPSGRSPDLCEEKLWCSSSIYDSDRASDTSKPTEEVQGESATTLPATTASGNKTNPIIPTLVVAIRERSKALSRILVEDQGRDESEKYREHIKEATDCYISTVEDLLEHAKRAEKSQWKDLEG</sequence>
<comment type="caution">
    <text evidence="2">The sequence shown here is derived from an EMBL/GenBank/DDBJ whole genome shotgun (WGS) entry which is preliminary data.</text>
</comment>
<protein>
    <submittedName>
        <fullName evidence="2">Uncharacterized protein</fullName>
    </submittedName>
</protein>
<accession>A0A8H7TQZ7</accession>
<gene>
    <name evidence="2" type="ORF">IM811_007435</name>
</gene>